<accession>A0A4D7CP15</accession>
<dbReference type="Gene3D" id="3.40.630.10">
    <property type="entry name" value="Zn peptidases"/>
    <property type="match status" value="1"/>
</dbReference>
<protein>
    <submittedName>
        <fullName evidence="6">Amidohydrolase</fullName>
    </submittedName>
</protein>
<dbReference type="PANTHER" id="PTHR11014">
    <property type="entry name" value="PEPTIDASE M20 FAMILY MEMBER"/>
    <property type="match status" value="1"/>
</dbReference>
<evidence type="ECO:0000256" key="4">
    <source>
        <dbReference type="ARBA" id="ARBA00023154"/>
    </source>
</evidence>
<keyword evidence="5" id="KW-0464">Manganese</keyword>
<evidence type="ECO:0000256" key="2">
    <source>
        <dbReference type="ARBA" id="ARBA00022801"/>
    </source>
</evidence>
<dbReference type="InterPro" id="IPR002933">
    <property type="entry name" value="Peptidase_M20"/>
</dbReference>
<keyword evidence="5" id="KW-0479">Metal-binding</keyword>
<name>A0A4D7CP15_9ENTE</name>
<dbReference type="SUPFAM" id="SSF55031">
    <property type="entry name" value="Bacterial exopeptidase dimerisation domain"/>
    <property type="match status" value="1"/>
</dbReference>
<dbReference type="OrthoDB" id="9776731at2"/>
<organism evidence="6 7">
    <name type="scientific">Vagococcus zengguangii</name>
    <dbReference type="NCBI Taxonomy" id="2571750"/>
    <lineage>
        <taxon>Bacteria</taxon>
        <taxon>Bacillati</taxon>
        <taxon>Bacillota</taxon>
        <taxon>Bacilli</taxon>
        <taxon>Lactobacillales</taxon>
        <taxon>Enterococcaceae</taxon>
        <taxon>Vagococcus</taxon>
    </lineage>
</organism>
<feature type="binding site" evidence="5">
    <location>
        <position position="106"/>
    </location>
    <ligand>
        <name>Mn(2+)</name>
        <dbReference type="ChEBI" id="CHEBI:29035"/>
        <label>2</label>
    </ligand>
</feature>
<dbReference type="FunFam" id="3.30.70.360:FF:000001">
    <property type="entry name" value="N-acetyldiaminopimelate deacetylase"/>
    <property type="match status" value="1"/>
</dbReference>
<evidence type="ECO:0000313" key="6">
    <source>
        <dbReference type="EMBL" id="QCI85799.1"/>
    </source>
</evidence>
<dbReference type="InterPro" id="IPR036264">
    <property type="entry name" value="Bact_exopeptidase_dim_dom"/>
</dbReference>
<dbReference type="PANTHER" id="PTHR11014:SF63">
    <property type="entry name" value="METALLOPEPTIDASE, PUTATIVE (AFU_ORTHOLOGUE AFUA_6G09600)-RELATED"/>
    <property type="match status" value="1"/>
</dbReference>
<dbReference type="NCBIfam" id="TIGR01891">
    <property type="entry name" value="amidohydrolases"/>
    <property type="match status" value="1"/>
</dbReference>
<feature type="binding site" evidence="5">
    <location>
        <position position="140"/>
    </location>
    <ligand>
        <name>Mn(2+)</name>
        <dbReference type="ChEBI" id="CHEBI:29035"/>
        <label>2</label>
    </ligand>
</feature>
<dbReference type="SUPFAM" id="SSF53187">
    <property type="entry name" value="Zn-dependent exopeptidases"/>
    <property type="match status" value="1"/>
</dbReference>
<dbReference type="EMBL" id="CP039712">
    <property type="protein sequence ID" value="QCI85799.1"/>
    <property type="molecule type" value="Genomic_DNA"/>
</dbReference>
<keyword evidence="3" id="KW-0220">Diaminopimelate biosynthesis</keyword>
<dbReference type="Pfam" id="PF01546">
    <property type="entry name" value="Peptidase_M20"/>
    <property type="match status" value="1"/>
</dbReference>
<dbReference type="InterPro" id="IPR011650">
    <property type="entry name" value="Peptidase_M20_dimer"/>
</dbReference>
<dbReference type="KEGG" id="vao:FA707_01935"/>
<feature type="binding site" evidence="5">
    <location>
        <position position="104"/>
    </location>
    <ligand>
        <name>Mn(2+)</name>
        <dbReference type="ChEBI" id="CHEBI:29035"/>
        <label>2</label>
    </ligand>
</feature>
<dbReference type="GO" id="GO:0050118">
    <property type="term" value="F:N-acetyldiaminopimelate deacetylase activity"/>
    <property type="evidence" value="ECO:0007669"/>
    <property type="project" value="UniProtKB-ARBA"/>
</dbReference>
<keyword evidence="1" id="KW-0028">Amino-acid biosynthesis</keyword>
<dbReference type="InterPro" id="IPR017439">
    <property type="entry name" value="Amidohydrolase"/>
</dbReference>
<dbReference type="RefSeq" id="WP_136952642.1">
    <property type="nucleotide sequence ID" value="NZ_CP039712.1"/>
</dbReference>
<evidence type="ECO:0000256" key="1">
    <source>
        <dbReference type="ARBA" id="ARBA00022605"/>
    </source>
</evidence>
<dbReference type="Pfam" id="PF07687">
    <property type="entry name" value="M20_dimer"/>
    <property type="match status" value="1"/>
</dbReference>
<dbReference type="GO" id="GO:0019877">
    <property type="term" value="P:diaminopimelate biosynthetic process"/>
    <property type="evidence" value="ECO:0007669"/>
    <property type="project" value="UniProtKB-KW"/>
</dbReference>
<reference evidence="6 7" key="1">
    <citation type="submission" date="2019-04" db="EMBL/GenBank/DDBJ databases">
        <title>Vagococcus sp. nov., isolated from faeces of yaks (Bos grunniens).</title>
        <authorList>
            <person name="Ge Y."/>
        </authorList>
    </citation>
    <scope>NUCLEOTIDE SEQUENCE [LARGE SCALE GENOMIC DNA]</scope>
    <source>
        <strain evidence="6 7">MN-17</strain>
    </source>
</reference>
<feature type="binding site" evidence="5">
    <location>
        <position position="166"/>
    </location>
    <ligand>
        <name>Mn(2+)</name>
        <dbReference type="ChEBI" id="CHEBI:29035"/>
        <label>2</label>
    </ligand>
</feature>
<keyword evidence="7" id="KW-1185">Reference proteome</keyword>
<dbReference type="GO" id="GO:0009085">
    <property type="term" value="P:lysine biosynthetic process"/>
    <property type="evidence" value="ECO:0007669"/>
    <property type="project" value="UniProtKB-KW"/>
</dbReference>
<evidence type="ECO:0000256" key="5">
    <source>
        <dbReference type="PIRSR" id="PIRSR005962-1"/>
    </source>
</evidence>
<dbReference type="AlphaFoldDB" id="A0A4D7CP15"/>
<keyword evidence="4" id="KW-0457">Lysine biosynthesis</keyword>
<sequence>MLLEETILKEAQALFNEMVTNRHHLHKHPETGMDLEQTVAFVSEKLSEMGYDNIKHVGQAGLTVTVGTGEGKVMLLRGDMDALPIQEESGVDYASQVPGKMHACGHDMHTTMMLAAAKILKKYEQEIPGTVKLMFQPGEEIMKGSKDMIDHGVLENPRPDAAVMLHVFPGNPVDVGTVGVMNPGKAMASVDWFTITIKGRGGHGSMPYLAIDPLVPMAAIQNALHTFQSRELPPNAVVSVTIGDIKGCETANVIPDEISMSGTIRAYDEEQRALIKSRMVELSEHIAQAYRCEAEVTFPAGAPYFESNPELVQHIADVLPHYLGKEKVLPVMMPTIPTMGSEDFAYISHEVPSTSLMLMTRDSRVHPAYNLHHPKLVMDDEAMPYGAAAYVAVALSWLEAN</sequence>
<dbReference type="GO" id="GO:0046872">
    <property type="term" value="F:metal ion binding"/>
    <property type="evidence" value="ECO:0007669"/>
    <property type="project" value="UniProtKB-KW"/>
</dbReference>
<keyword evidence="2 6" id="KW-0378">Hydrolase</keyword>
<comment type="cofactor">
    <cofactor evidence="5">
        <name>Mn(2+)</name>
        <dbReference type="ChEBI" id="CHEBI:29035"/>
    </cofactor>
    <text evidence="5">The Mn(2+) ion enhances activity.</text>
</comment>
<gene>
    <name evidence="6" type="ORF">FA707_01935</name>
</gene>
<dbReference type="Gene3D" id="3.30.70.360">
    <property type="match status" value="1"/>
</dbReference>
<dbReference type="Proteomes" id="UP000298615">
    <property type="component" value="Chromosome"/>
</dbReference>
<proteinExistence type="predicted"/>
<evidence type="ECO:0000313" key="7">
    <source>
        <dbReference type="Proteomes" id="UP000298615"/>
    </source>
</evidence>
<dbReference type="PIRSF" id="PIRSF005962">
    <property type="entry name" value="Pept_M20D_amidohydro"/>
    <property type="match status" value="1"/>
</dbReference>
<dbReference type="CDD" id="cd03886">
    <property type="entry name" value="M20_Acy1"/>
    <property type="match status" value="1"/>
</dbReference>
<evidence type="ECO:0000256" key="3">
    <source>
        <dbReference type="ARBA" id="ARBA00022915"/>
    </source>
</evidence>
<feature type="binding site" evidence="5">
    <location>
        <position position="372"/>
    </location>
    <ligand>
        <name>Mn(2+)</name>
        <dbReference type="ChEBI" id="CHEBI:29035"/>
        <label>2</label>
    </ligand>
</feature>